<name>A0A0F2MJB8_SPOSC</name>
<dbReference type="AlphaFoldDB" id="A0A0F2MJB8"/>
<reference evidence="2 3" key="2">
    <citation type="journal article" date="2015" name="Eukaryot. Cell">
        <title>Asexual propagation of a virulent clone complex in a human and feline outbreak of sporotrichosis.</title>
        <authorList>
            <person name="Teixeira Mde M."/>
            <person name="Rodrigues A.M."/>
            <person name="Tsui C.K."/>
            <person name="de Almeida L.G."/>
            <person name="Van Diepeningen A.D."/>
            <person name="van den Ende B.G."/>
            <person name="Fernandes G.F."/>
            <person name="Kano R."/>
            <person name="Hamelin R.C."/>
            <person name="Lopes-Bezerra L.M."/>
            <person name="Vasconcelos A.T."/>
            <person name="de Hoog S."/>
            <person name="de Camargo Z.P."/>
            <person name="Felipe M.S."/>
        </authorList>
    </citation>
    <scope>NUCLEOTIDE SEQUENCE [LARGE SCALE GENOMIC DNA]</scope>
    <source>
        <strain evidence="2 3">1099-18</strain>
    </source>
</reference>
<feature type="region of interest" description="Disordered" evidence="1">
    <location>
        <begin position="1"/>
        <end position="20"/>
    </location>
</feature>
<feature type="compositionally biased region" description="Polar residues" evidence="1">
    <location>
        <begin position="61"/>
        <end position="71"/>
    </location>
</feature>
<feature type="compositionally biased region" description="Polar residues" evidence="1">
    <location>
        <begin position="78"/>
        <end position="87"/>
    </location>
</feature>
<reference evidence="2 3" key="1">
    <citation type="journal article" date="2014" name="BMC Genomics">
        <title>Comparative genomics of the major fungal agents of human and animal Sporotrichosis: Sporothrix schenckii and Sporothrix brasiliensis.</title>
        <authorList>
            <person name="Teixeira M.M."/>
            <person name="de Almeida L.G."/>
            <person name="Kubitschek-Barreira P."/>
            <person name="Alves F.L."/>
            <person name="Kioshima E.S."/>
            <person name="Abadio A.K."/>
            <person name="Fernandes L."/>
            <person name="Derengowski L.S."/>
            <person name="Ferreira K.S."/>
            <person name="Souza R.C."/>
            <person name="Ruiz J.C."/>
            <person name="de Andrade N.C."/>
            <person name="Paes H.C."/>
            <person name="Nicola A.M."/>
            <person name="Albuquerque P."/>
            <person name="Gerber A.L."/>
            <person name="Martins V.P."/>
            <person name="Peconick L.D."/>
            <person name="Neto A.V."/>
            <person name="Chaucanez C.B."/>
            <person name="Silva P.A."/>
            <person name="Cunha O.L."/>
            <person name="de Oliveira F.F."/>
            <person name="dos Santos T.C."/>
            <person name="Barros A.L."/>
            <person name="Soares M.A."/>
            <person name="de Oliveira L.M."/>
            <person name="Marini M.M."/>
            <person name="Villalobos-Duno H."/>
            <person name="Cunha M.M."/>
            <person name="de Hoog S."/>
            <person name="da Silveira J.F."/>
            <person name="Henrissat B."/>
            <person name="Nino-Vega G.A."/>
            <person name="Cisalpino P.S."/>
            <person name="Mora-Montes H.M."/>
            <person name="Almeida S.R."/>
            <person name="Stajich J.E."/>
            <person name="Lopes-Bezerra L.M."/>
            <person name="Vasconcelos A.T."/>
            <person name="Felipe M.S."/>
        </authorList>
    </citation>
    <scope>NUCLEOTIDE SEQUENCE [LARGE SCALE GENOMIC DNA]</scope>
    <source>
        <strain evidence="2 3">1099-18</strain>
    </source>
</reference>
<dbReference type="EMBL" id="AXCR01000001">
    <property type="protein sequence ID" value="KJR89717.1"/>
    <property type="molecule type" value="Genomic_DNA"/>
</dbReference>
<comment type="caution">
    <text evidence="2">The sequence shown here is derived from an EMBL/GenBank/DDBJ whole genome shotgun (WGS) entry which is preliminary data.</text>
</comment>
<dbReference type="GeneID" id="27668541"/>
<feature type="region of interest" description="Disordered" evidence="1">
    <location>
        <begin position="29"/>
        <end position="115"/>
    </location>
</feature>
<evidence type="ECO:0000313" key="3">
    <source>
        <dbReference type="Proteomes" id="UP000033710"/>
    </source>
</evidence>
<dbReference type="RefSeq" id="XP_016592393.1">
    <property type="nucleotide sequence ID" value="XM_016733264.1"/>
</dbReference>
<feature type="compositionally biased region" description="Basic and acidic residues" evidence="1">
    <location>
        <begin position="154"/>
        <end position="167"/>
    </location>
</feature>
<evidence type="ECO:0000313" key="2">
    <source>
        <dbReference type="EMBL" id="KJR89717.1"/>
    </source>
</evidence>
<evidence type="ECO:0000256" key="1">
    <source>
        <dbReference type="SAM" id="MobiDB-lite"/>
    </source>
</evidence>
<organism evidence="2 3">
    <name type="scientific">Sporothrix schenckii 1099-18</name>
    <dbReference type="NCBI Taxonomy" id="1397361"/>
    <lineage>
        <taxon>Eukaryota</taxon>
        <taxon>Fungi</taxon>
        <taxon>Dikarya</taxon>
        <taxon>Ascomycota</taxon>
        <taxon>Pezizomycotina</taxon>
        <taxon>Sordariomycetes</taxon>
        <taxon>Sordariomycetidae</taxon>
        <taxon>Ophiostomatales</taxon>
        <taxon>Ophiostomataceae</taxon>
        <taxon>Sporothrix</taxon>
    </lineage>
</organism>
<proteinExistence type="predicted"/>
<dbReference type="VEuPathDB" id="FungiDB:SPSK_06562"/>
<sequence>MPARTNGSATTALATKPKRFELPALDFKFGSLTDGTNIPPPLPSPIEEEPSELKLKENKPSATSSSKTNGAQPGADDATSNSLSSPTRPLGRAGLKRPADDIPASPTLSSRPGSIRRLFSRNLLNTAYANAEGNEGHLPTSNSTATVPGSIIRPESRSDGSIVDERKARRSSGWFRRLRGGGTGDSLASSSASINGGAPSSPLSKRSSVLFADAKKPRPQPQSQPQPSAKPAGPPPPMIPELGELEAKVDLDEGSLGGDLFKNIK</sequence>
<dbReference type="OrthoDB" id="5380416at2759"/>
<dbReference type="Proteomes" id="UP000033710">
    <property type="component" value="Unassembled WGS sequence"/>
</dbReference>
<feature type="compositionally biased region" description="Polar residues" evidence="1">
    <location>
        <begin position="1"/>
        <end position="13"/>
    </location>
</feature>
<protein>
    <submittedName>
        <fullName evidence="2">Uncharacterized protein</fullName>
    </submittedName>
</protein>
<accession>A0A0F2MJB8</accession>
<feature type="region of interest" description="Disordered" evidence="1">
    <location>
        <begin position="131"/>
        <end position="244"/>
    </location>
</feature>
<gene>
    <name evidence="2" type="ORF">SPSK_06562</name>
</gene>
<dbReference type="KEGG" id="ssck:SPSK_06562"/>